<organism evidence="1 2">
    <name type="scientific">Rozella allomycis (strain CSF55)</name>
    <dbReference type="NCBI Taxonomy" id="988480"/>
    <lineage>
        <taxon>Eukaryota</taxon>
        <taxon>Fungi</taxon>
        <taxon>Fungi incertae sedis</taxon>
        <taxon>Cryptomycota</taxon>
        <taxon>Cryptomycota incertae sedis</taxon>
        <taxon>Rozella</taxon>
    </lineage>
</organism>
<accession>A0A4P9YAN7</accession>
<evidence type="ECO:0000313" key="1">
    <source>
        <dbReference type="EMBL" id="RKP15902.1"/>
    </source>
</evidence>
<dbReference type="Proteomes" id="UP000281549">
    <property type="component" value="Unassembled WGS sequence"/>
</dbReference>
<sequence>MDLFLWPYDEKLKLLSHGSHPKTRVSFTSNLPKLPPRTQKHRKLVSVYFKDFTNTRLGLLKLGRFFLNIYLSRYIPLSLPAFVLGMISTSSCSVSNPRNKANSNHIKISFKLLHLLLLLIKHNLGERPLNLPLRKSNGDDFPELTSNTYISNILTTENLPADPAPPVKVAQTRQKSTQPKTTKFTKKIAFSTPGNMTQKSYGRVLRIQLNAPKEREEVENAIKM</sequence>
<name>A0A4P9YAN7_ROZAC</name>
<proteinExistence type="predicted"/>
<protein>
    <submittedName>
        <fullName evidence="1">Uncharacterized protein</fullName>
    </submittedName>
</protein>
<reference evidence="2" key="1">
    <citation type="journal article" date="2018" name="Nat. Microbiol.">
        <title>Leveraging single-cell genomics to expand the fungal tree of life.</title>
        <authorList>
            <person name="Ahrendt S.R."/>
            <person name="Quandt C.A."/>
            <person name="Ciobanu D."/>
            <person name="Clum A."/>
            <person name="Salamov A."/>
            <person name="Andreopoulos B."/>
            <person name="Cheng J.F."/>
            <person name="Woyke T."/>
            <person name="Pelin A."/>
            <person name="Henrissat B."/>
            <person name="Reynolds N.K."/>
            <person name="Benny G.L."/>
            <person name="Smith M.E."/>
            <person name="James T.Y."/>
            <person name="Grigoriev I.V."/>
        </authorList>
    </citation>
    <scope>NUCLEOTIDE SEQUENCE [LARGE SCALE GENOMIC DNA]</scope>
    <source>
        <strain evidence="2">CSF55</strain>
    </source>
</reference>
<dbReference type="EMBL" id="ML007394">
    <property type="protein sequence ID" value="RKP15902.1"/>
    <property type="molecule type" value="Genomic_DNA"/>
</dbReference>
<evidence type="ECO:0000313" key="2">
    <source>
        <dbReference type="Proteomes" id="UP000281549"/>
    </source>
</evidence>
<gene>
    <name evidence="1" type="ORF">ROZALSC1DRAFT_25906</name>
</gene>
<dbReference type="AlphaFoldDB" id="A0A4P9YAN7"/>
<feature type="non-terminal residue" evidence="1">
    <location>
        <position position="224"/>
    </location>
</feature>